<protein>
    <recommendedName>
        <fullName evidence="1">L-tryptophan decarboxylase PsiD-like domain-containing protein</fullName>
    </recommendedName>
</protein>
<dbReference type="Proteomes" id="UP001050691">
    <property type="component" value="Unassembled WGS sequence"/>
</dbReference>
<feature type="domain" description="L-tryptophan decarboxylase PsiD-like" evidence="1">
    <location>
        <begin position="84"/>
        <end position="143"/>
    </location>
</feature>
<name>A0AAV5AAK1_9AGAM</name>
<sequence length="143" mass="16147">MSKVLPPSADAFRKAGWIAAVQATYTRYILVNHLLSEIKKHRDVQDGLIPVVQEFKNFIETDPVVFTDFIRMFDGTTEPIPTTFGSLGPPVYMIMAQTMNTQGGFSAHTKEILSVHFQRMFETWSLYLNSKDSRSVLNTKEGG</sequence>
<reference evidence="2" key="1">
    <citation type="submission" date="2021-10" db="EMBL/GenBank/DDBJ databases">
        <title>De novo Genome Assembly of Clathrus columnatus (Basidiomycota, Fungi) Using Illumina and Nanopore Sequence Data.</title>
        <authorList>
            <person name="Ogiso-Tanaka E."/>
            <person name="Itagaki H."/>
            <person name="Hosoya T."/>
            <person name="Hosaka K."/>
        </authorList>
    </citation>
    <scope>NUCLEOTIDE SEQUENCE</scope>
    <source>
        <strain evidence="2">MO-923</strain>
    </source>
</reference>
<evidence type="ECO:0000259" key="1">
    <source>
        <dbReference type="Pfam" id="PF12588"/>
    </source>
</evidence>
<comment type="caution">
    <text evidence="2">The sequence shown here is derived from an EMBL/GenBank/DDBJ whole genome shotgun (WGS) entry which is preliminary data.</text>
</comment>
<organism evidence="2 3">
    <name type="scientific">Clathrus columnatus</name>
    <dbReference type="NCBI Taxonomy" id="1419009"/>
    <lineage>
        <taxon>Eukaryota</taxon>
        <taxon>Fungi</taxon>
        <taxon>Dikarya</taxon>
        <taxon>Basidiomycota</taxon>
        <taxon>Agaricomycotina</taxon>
        <taxon>Agaricomycetes</taxon>
        <taxon>Phallomycetidae</taxon>
        <taxon>Phallales</taxon>
        <taxon>Clathraceae</taxon>
        <taxon>Clathrus</taxon>
    </lineage>
</organism>
<evidence type="ECO:0000313" key="2">
    <source>
        <dbReference type="EMBL" id="GJJ10046.1"/>
    </source>
</evidence>
<keyword evidence="3" id="KW-1185">Reference proteome</keyword>
<dbReference type="AlphaFoldDB" id="A0AAV5AAK1"/>
<evidence type="ECO:0000313" key="3">
    <source>
        <dbReference type="Proteomes" id="UP001050691"/>
    </source>
</evidence>
<dbReference type="InterPro" id="IPR022237">
    <property type="entry name" value="PsiD-like"/>
</dbReference>
<dbReference type="EMBL" id="BPWL01000004">
    <property type="protein sequence ID" value="GJJ10046.1"/>
    <property type="molecule type" value="Genomic_DNA"/>
</dbReference>
<dbReference type="Pfam" id="PF12588">
    <property type="entry name" value="PSDC"/>
    <property type="match status" value="1"/>
</dbReference>
<proteinExistence type="predicted"/>
<gene>
    <name evidence="2" type="ORF">Clacol_004272</name>
</gene>
<accession>A0AAV5AAK1</accession>